<gene>
    <name evidence="1" type="ORF">IDH45_05570</name>
</gene>
<dbReference type="Proteomes" id="UP000639396">
    <property type="component" value="Unassembled WGS sequence"/>
</dbReference>
<dbReference type="InterPro" id="IPR012334">
    <property type="entry name" value="Pectin_lyas_fold"/>
</dbReference>
<accession>A0A927C822</accession>
<dbReference type="InterPro" id="IPR011050">
    <property type="entry name" value="Pectin_lyase_fold/virulence"/>
</dbReference>
<evidence type="ECO:0008006" key="3">
    <source>
        <dbReference type="Google" id="ProtNLM"/>
    </source>
</evidence>
<keyword evidence="2" id="KW-1185">Reference proteome</keyword>
<dbReference type="EMBL" id="JACXJA010000006">
    <property type="protein sequence ID" value="MBD2861456.1"/>
    <property type="molecule type" value="Genomic_DNA"/>
</dbReference>
<proteinExistence type="predicted"/>
<reference evidence="1" key="1">
    <citation type="submission" date="2020-09" db="EMBL/GenBank/DDBJ databases">
        <title>A novel bacterium of genus Paenibacillus, isolated from South China Sea.</title>
        <authorList>
            <person name="Huang H."/>
            <person name="Mo K."/>
            <person name="Hu Y."/>
        </authorList>
    </citation>
    <scope>NUCLEOTIDE SEQUENCE</scope>
    <source>
        <strain evidence="1">IB182363</strain>
    </source>
</reference>
<dbReference type="SUPFAM" id="SSF51126">
    <property type="entry name" value="Pectin lyase-like"/>
    <property type="match status" value="1"/>
</dbReference>
<name>A0A927C822_9BACL</name>
<dbReference type="RefSeq" id="WP_190925505.1">
    <property type="nucleotide sequence ID" value="NZ_JACXJA010000006.1"/>
</dbReference>
<organism evidence="1 2">
    <name type="scientific">Paenibacillus oceani</name>
    <dbReference type="NCBI Taxonomy" id="2772510"/>
    <lineage>
        <taxon>Bacteria</taxon>
        <taxon>Bacillati</taxon>
        <taxon>Bacillota</taxon>
        <taxon>Bacilli</taxon>
        <taxon>Bacillales</taxon>
        <taxon>Paenibacillaceae</taxon>
        <taxon>Paenibacillus</taxon>
    </lineage>
</organism>
<sequence>MLKRKGIDETSVENGKTFKSKSLTRRAVLTMAGAAGTVLISQGLFRKVNGVSGVSSDVYGRENAVADSYRNEIGAPGRMVSMKLCESIHVKDFGAIGDGLTDDTDAILNAIAACPAGGTIMIPSAHIFRVRGLVINKPIKISGGGTLKFVDHPELPAVLQAMETIEVENIIIDGNSQALSSSYTGTGFGLHNKGNRSYFMNVQFNNTKFHGFWNDGAHHVTLNKCYSENAGYSGFRNSHGDFFQLLNSEALHFKFKGFSHNGNSKLITVENFVAITDSLENGVDPVLIDPNNYFVEHLLLRNIYIKGANRSNSIKIIDVGTAVFDTIKALSPNTLYAIHCYTRVDRLTLRNVECVGRTSLKDVKQLVIENCTFDAEQHEEQEITITHPLSVQAEYVTVRGMTVIGGTGTGMSIHLAALKKAMIRDMIYRAVNPSLNMIGLTNLAGANPNHKKIVVKEYVIEEGNDVASAGSKYHIEDSSTEYVLKSANGTRHSLRIGDDGEWAIVPL</sequence>
<dbReference type="AlphaFoldDB" id="A0A927C822"/>
<protein>
    <recommendedName>
        <fullName evidence="3">Pectate lyase superfamily protein domain-containing protein</fullName>
    </recommendedName>
</protein>
<evidence type="ECO:0000313" key="1">
    <source>
        <dbReference type="EMBL" id="MBD2861456.1"/>
    </source>
</evidence>
<evidence type="ECO:0000313" key="2">
    <source>
        <dbReference type="Proteomes" id="UP000639396"/>
    </source>
</evidence>
<dbReference type="Gene3D" id="2.160.20.10">
    <property type="entry name" value="Single-stranded right-handed beta-helix, Pectin lyase-like"/>
    <property type="match status" value="1"/>
</dbReference>
<comment type="caution">
    <text evidence="1">The sequence shown here is derived from an EMBL/GenBank/DDBJ whole genome shotgun (WGS) entry which is preliminary data.</text>
</comment>